<keyword evidence="2" id="KW-0472">Membrane</keyword>
<evidence type="ECO:0000313" key="3">
    <source>
        <dbReference type="EMBL" id="TYB31387.1"/>
    </source>
</evidence>
<protein>
    <submittedName>
        <fullName evidence="3">Type 4a pilus biogenesis protein PilO</fullName>
    </submittedName>
</protein>
<accession>A0A5D0MC99</accession>
<dbReference type="Gene3D" id="3.30.70.60">
    <property type="match status" value="1"/>
</dbReference>
<evidence type="ECO:0000256" key="2">
    <source>
        <dbReference type="SAM" id="Phobius"/>
    </source>
</evidence>
<dbReference type="InterPro" id="IPR007445">
    <property type="entry name" value="PilO"/>
</dbReference>
<gene>
    <name evidence="3" type="primary">pilO</name>
    <name evidence="3" type="ORF">FXF47_04415</name>
</gene>
<dbReference type="GO" id="GO:0043107">
    <property type="term" value="P:type IV pilus-dependent motility"/>
    <property type="evidence" value="ECO:0007669"/>
    <property type="project" value="InterPro"/>
</dbReference>
<feature type="coiled-coil region" evidence="1">
    <location>
        <begin position="34"/>
        <end position="78"/>
    </location>
</feature>
<dbReference type="InterPro" id="IPR014717">
    <property type="entry name" value="Transl_elong_EF1B/ribsomal_bS6"/>
</dbReference>
<keyword evidence="2" id="KW-0812">Transmembrane</keyword>
<dbReference type="GO" id="GO:0043683">
    <property type="term" value="P:type IV pilus assembly"/>
    <property type="evidence" value="ECO:0007669"/>
    <property type="project" value="InterPro"/>
</dbReference>
<dbReference type="Pfam" id="PF04350">
    <property type="entry name" value="PilO"/>
    <property type="match status" value="1"/>
</dbReference>
<evidence type="ECO:0000313" key="4">
    <source>
        <dbReference type="Proteomes" id="UP000324143"/>
    </source>
</evidence>
<reference evidence="3" key="1">
    <citation type="submission" date="2019-08" db="EMBL/GenBank/DDBJ databases">
        <title>Genomic characterization of a novel candidate phylum (ARYD3) from a high temperature, high salinity tertiary oil reservoir in north central Oklahoma, USA.</title>
        <authorList>
            <person name="Youssef N.H."/>
            <person name="Yadav A."/>
            <person name="Elshahed M.S."/>
        </authorList>
    </citation>
    <scope>NUCLEOTIDE SEQUENCE [LARGE SCALE GENOMIC DNA]</scope>
    <source>
        <strain evidence="3">ARYD3</strain>
    </source>
</reference>
<keyword evidence="1" id="KW-0175">Coiled coil</keyword>
<feature type="transmembrane region" description="Helical" evidence="2">
    <location>
        <begin position="15"/>
        <end position="34"/>
    </location>
</feature>
<sequence>MAFDVNLNDPRTQKIIAGILFLIIGLYLVYNFMISPQSEKIEELRNKRNALDQEVKQLIQIKKQLPKKKEEIKNKKEEIQIIKDYLPSKAGFHTLLKSISELSADSNLSLSSINFGKLQTKNDFKQFDISLKLEGTYHNLGGFLSSLSKLPRIVNVGSIKLTGINNPEENFTISVNLNLISYVSKGTQ</sequence>
<dbReference type="PANTHER" id="PTHR39555">
    <property type="entry name" value="FIMBRIAL ASSEMBLY PROTEIN PILO-LIKE PROTEIN-RELATED"/>
    <property type="match status" value="1"/>
</dbReference>
<evidence type="ECO:0000256" key="1">
    <source>
        <dbReference type="SAM" id="Coils"/>
    </source>
</evidence>
<dbReference type="EMBL" id="VSIX01000035">
    <property type="protein sequence ID" value="TYB31387.1"/>
    <property type="molecule type" value="Genomic_DNA"/>
</dbReference>
<name>A0A5D0MC99_9BACT</name>
<keyword evidence="4" id="KW-1185">Reference proteome</keyword>
<dbReference type="PANTHER" id="PTHR39555:SF1">
    <property type="entry name" value="TYPE IV PILUS INNER MEMBRANE COMPONENT PILO"/>
    <property type="match status" value="1"/>
</dbReference>
<proteinExistence type="predicted"/>
<comment type="caution">
    <text evidence="3">The sequence shown here is derived from an EMBL/GenBank/DDBJ whole genome shotgun (WGS) entry which is preliminary data.</text>
</comment>
<keyword evidence="2" id="KW-1133">Transmembrane helix</keyword>
<dbReference type="AlphaFoldDB" id="A0A5D0MC99"/>
<organism evidence="3 4">
    <name type="scientific">Candidatus Mcinerneyibacterium aminivorans</name>
    <dbReference type="NCBI Taxonomy" id="2703815"/>
    <lineage>
        <taxon>Bacteria</taxon>
        <taxon>Candidatus Macinerneyibacteriota</taxon>
        <taxon>Candidatus Mcinerneyibacteria</taxon>
        <taxon>Candidatus Mcinerneyibacteriales</taxon>
        <taxon>Candidatus Mcinerneyibacteriaceae</taxon>
        <taxon>Candidatus Mcinerneyibacterium</taxon>
    </lineage>
</organism>
<dbReference type="Proteomes" id="UP000324143">
    <property type="component" value="Unassembled WGS sequence"/>
</dbReference>